<proteinExistence type="predicted"/>
<sequence>MEVNYKFGLFLLKLSLSTFSKLPIGAPHYIKQPNGMFKTCLTLLGKAETCIYLYVCVYVCLYTNTHRKNKPLLMDFFHQSSSLDCPCLFNFSFILFLLLVSN</sequence>
<accession>A0AAV3A3P2</accession>
<dbReference type="EMBL" id="DYDO01000006">
    <property type="protein sequence ID" value="DBA22105.1"/>
    <property type="molecule type" value="Genomic_DNA"/>
</dbReference>
<protein>
    <submittedName>
        <fullName evidence="2">Uncharacterized protein</fullName>
    </submittedName>
</protein>
<feature type="transmembrane region" description="Helical" evidence="1">
    <location>
        <begin position="44"/>
        <end position="62"/>
    </location>
</feature>
<evidence type="ECO:0000313" key="3">
    <source>
        <dbReference type="Proteomes" id="UP001181693"/>
    </source>
</evidence>
<keyword evidence="1" id="KW-1133">Transmembrane helix</keyword>
<keyword evidence="1" id="KW-0812">Transmembrane</keyword>
<keyword evidence="3" id="KW-1185">Reference proteome</keyword>
<dbReference type="Proteomes" id="UP001181693">
    <property type="component" value="Unassembled WGS sequence"/>
</dbReference>
<evidence type="ECO:0000313" key="2">
    <source>
        <dbReference type="EMBL" id="DBA22105.1"/>
    </source>
</evidence>
<keyword evidence="1" id="KW-0472">Membrane</keyword>
<gene>
    <name evidence="2" type="ORF">GDO54_013169</name>
</gene>
<evidence type="ECO:0000256" key="1">
    <source>
        <dbReference type="SAM" id="Phobius"/>
    </source>
</evidence>
<dbReference type="AlphaFoldDB" id="A0AAV3A3P2"/>
<reference evidence="2" key="1">
    <citation type="thesis" date="2020" institute="ProQuest LLC" country="789 East Eisenhower Parkway, Ann Arbor, MI, USA">
        <title>Comparative Genomics and Chromosome Evolution.</title>
        <authorList>
            <person name="Mudd A.B."/>
        </authorList>
    </citation>
    <scope>NUCLEOTIDE SEQUENCE</scope>
    <source>
        <strain evidence="2">1538</strain>
        <tissue evidence="2">Blood</tissue>
    </source>
</reference>
<comment type="caution">
    <text evidence="2">The sequence shown here is derived from an EMBL/GenBank/DDBJ whole genome shotgun (WGS) entry which is preliminary data.</text>
</comment>
<name>A0AAV3A3P2_PYXAD</name>
<organism evidence="2 3">
    <name type="scientific">Pyxicephalus adspersus</name>
    <name type="common">African bullfrog</name>
    <dbReference type="NCBI Taxonomy" id="30357"/>
    <lineage>
        <taxon>Eukaryota</taxon>
        <taxon>Metazoa</taxon>
        <taxon>Chordata</taxon>
        <taxon>Craniata</taxon>
        <taxon>Vertebrata</taxon>
        <taxon>Euteleostomi</taxon>
        <taxon>Amphibia</taxon>
        <taxon>Batrachia</taxon>
        <taxon>Anura</taxon>
        <taxon>Neobatrachia</taxon>
        <taxon>Ranoidea</taxon>
        <taxon>Pyxicephalidae</taxon>
        <taxon>Pyxicephalinae</taxon>
        <taxon>Pyxicephalus</taxon>
    </lineage>
</organism>